<dbReference type="EMBL" id="MFQE01000075">
    <property type="protein sequence ID" value="OGH69585.1"/>
    <property type="molecule type" value="Genomic_DNA"/>
</dbReference>
<evidence type="ECO:0000313" key="3">
    <source>
        <dbReference type="EMBL" id="OGH69585.1"/>
    </source>
</evidence>
<evidence type="ECO:0000256" key="1">
    <source>
        <dbReference type="SAM" id="MobiDB-lite"/>
    </source>
</evidence>
<evidence type="ECO:0000313" key="4">
    <source>
        <dbReference type="Proteomes" id="UP000177457"/>
    </source>
</evidence>
<gene>
    <name evidence="3" type="ORF">A3C90_01330</name>
</gene>
<feature type="compositionally biased region" description="Basic and acidic residues" evidence="1">
    <location>
        <begin position="21"/>
        <end position="36"/>
    </location>
</feature>
<feature type="compositionally biased region" description="Basic residues" evidence="1">
    <location>
        <begin position="1"/>
        <end position="13"/>
    </location>
</feature>
<sequence length="223" mass="24896">MKKIMSKKKKHPKTSAGQTVEKMDEAAEAAAREFTAKELLGGEEAAEETDAVREAAAGDTAADLPNEDEAEEETNEGAKKEKEKKKEKKKKQKRARATVKFAFGRKARFDEKKIEEELTEIYGNGDGTMPDMKNFEKKKRNRLVTAFVTLLISLAALGAIAWAGFFVFQPQSRFSEEDVVFPFPAMKKSRADRTCNTASGIATPRTCRSRKSFCRCGIRKDLS</sequence>
<protein>
    <submittedName>
        <fullName evidence="3">Uncharacterized protein</fullName>
    </submittedName>
</protein>
<proteinExistence type="predicted"/>
<feature type="transmembrane region" description="Helical" evidence="2">
    <location>
        <begin position="143"/>
        <end position="168"/>
    </location>
</feature>
<reference evidence="3 4" key="1">
    <citation type="journal article" date="2016" name="Nat. Commun.">
        <title>Thousands of microbial genomes shed light on interconnected biogeochemical processes in an aquifer system.</title>
        <authorList>
            <person name="Anantharaman K."/>
            <person name="Brown C.T."/>
            <person name="Hug L.A."/>
            <person name="Sharon I."/>
            <person name="Castelle C.J."/>
            <person name="Probst A.J."/>
            <person name="Thomas B.C."/>
            <person name="Singh A."/>
            <person name="Wilkins M.J."/>
            <person name="Karaoz U."/>
            <person name="Brodie E.L."/>
            <person name="Williams K.H."/>
            <person name="Hubbard S.S."/>
            <person name="Banfield J.F."/>
        </authorList>
    </citation>
    <scope>NUCLEOTIDE SEQUENCE [LARGE SCALE GENOMIC DNA]</scope>
</reference>
<name>A0A1F6MD93_9BACT</name>
<accession>A0A1F6MD93</accession>
<dbReference type="STRING" id="1798683.A3C90_01330"/>
<keyword evidence="2" id="KW-0472">Membrane</keyword>
<organism evidence="3 4">
    <name type="scientific">Candidatus Magasanikbacteria bacterium RIFCSPHIGHO2_02_FULL_51_14</name>
    <dbReference type="NCBI Taxonomy" id="1798683"/>
    <lineage>
        <taxon>Bacteria</taxon>
        <taxon>Candidatus Magasanikiibacteriota</taxon>
    </lineage>
</organism>
<comment type="caution">
    <text evidence="3">The sequence shown here is derived from an EMBL/GenBank/DDBJ whole genome shotgun (WGS) entry which is preliminary data.</text>
</comment>
<feature type="compositionally biased region" description="Acidic residues" evidence="1">
    <location>
        <begin position="65"/>
        <end position="75"/>
    </location>
</feature>
<keyword evidence="2" id="KW-0812">Transmembrane</keyword>
<feature type="compositionally biased region" description="Basic residues" evidence="1">
    <location>
        <begin position="82"/>
        <end position="93"/>
    </location>
</feature>
<keyword evidence="2" id="KW-1133">Transmembrane helix</keyword>
<dbReference type="AlphaFoldDB" id="A0A1F6MD93"/>
<dbReference type="Proteomes" id="UP000177457">
    <property type="component" value="Unassembled WGS sequence"/>
</dbReference>
<evidence type="ECO:0000256" key="2">
    <source>
        <dbReference type="SAM" id="Phobius"/>
    </source>
</evidence>
<feature type="region of interest" description="Disordered" evidence="1">
    <location>
        <begin position="1"/>
        <end position="93"/>
    </location>
</feature>